<evidence type="ECO:0000256" key="1">
    <source>
        <dbReference type="SAM" id="MobiDB-lite"/>
    </source>
</evidence>
<proteinExistence type="predicted"/>
<feature type="compositionally biased region" description="Polar residues" evidence="1">
    <location>
        <begin position="59"/>
        <end position="78"/>
    </location>
</feature>
<evidence type="ECO:0000313" key="2">
    <source>
        <dbReference type="EMBL" id="KAF2112597.1"/>
    </source>
</evidence>
<dbReference type="AlphaFoldDB" id="A0A6A5Z176"/>
<gene>
    <name evidence="2" type="ORF">BDV96DRAFT_601995</name>
</gene>
<keyword evidence="3" id="KW-1185">Reference proteome</keyword>
<name>A0A6A5Z176_9PLEO</name>
<feature type="region of interest" description="Disordered" evidence="1">
    <location>
        <begin position="56"/>
        <end position="117"/>
    </location>
</feature>
<sequence>MQRDLGVSVIGFSPAEVVTDLILFDQPDNHASRIHSPQQTLTSSLQHTAVGMDRDSALATASSPQLADSNTSSNNNKLLATPENLSARIPEPTNTSAPRSGRPPTPSTNKFWKGSRKEVSRDYVRSDYLESLRAIKGRARTEMKPIKEEGKGGGKKMTAMQRRLMEVRKMTEGGEG</sequence>
<protein>
    <submittedName>
        <fullName evidence="2">Uncharacterized protein</fullName>
    </submittedName>
</protein>
<accession>A0A6A5Z176</accession>
<organism evidence="2 3">
    <name type="scientific">Lophiotrema nucula</name>
    <dbReference type="NCBI Taxonomy" id="690887"/>
    <lineage>
        <taxon>Eukaryota</taxon>
        <taxon>Fungi</taxon>
        <taxon>Dikarya</taxon>
        <taxon>Ascomycota</taxon>
        <taxon>Pezizomycotina</taxon>
        <taxon>Dothideomycetes</taxon>
        <taxon>Pleosporomycetidae</taxon>
        <taxon>Pleosporales</taxon>
        <taxon>Lophiotremataceae</taxon>
        <taxon>Lophiotrema</taxon>
    </lineage>
</organism>
<dbReference type="EMBL" id="ML977330">
    <property type="protein sequence ID" value="KAF2112597.1"/>
    <property type="molecule type" value="Genomic_DNA"/>
</dbReference>
<dbReference type="Proteomes" id="UP000799770">
    <property type="component" value="Unassembled WGS sequence"/>
</dbReference>
<evidence type="ECO:0000313" key="3">
    <source>
        <dbReference type="Proteomes" id="UP000799770"/>
    </source>
</evidence>
<reference evidence="2" key="1">
    <citation type="journal article" date="2020" name="Stud. Mycol.">
        <title>101 Dothideomycetes genomes: a test case for predicting lifestyles and emergence of pathogens.</title>
        <authorList>
            <person name="Haridas S."/>
            <person name="Albert R."/>
            <person name="Binder M."/>
            <person name="Bloem J."/>
            <person name="Labutti K."/>
            <person name="Salamov A."/>
            <person name="Andreopoulos B."/>
            <person name="Baker S."/>
            <person name="Barry K."/>
            <person name="Bills G."/>
            <person name="Bluhm B."/>
            <person name="Cannon C."/>
            <person name="Castanera R."/>
            <person name="Culley D."/>
            <person name="Daum C."/>
            <person name="Ezra D."/>
            <person name="Gonzalez J."/>
            <person name="Henrissat B."/>
            <person name="Kuo A."/>
            <person name="Liang C."/>
            <person name="Lipzen A."/>
            <person name="Lutzoni F."/>
            <person name="Magnuson J."/>
            <person name="Mondo S."/>
            <person name="Nolan M."/>
            <person name="Ohm R."/>
            <person name="Pangilinan J."/>
            <person name="Park H.-J."/>
            <person name="Ramirez L."/>
            <person name="Alfaro M."/>
            <person name="Sun H."/>
            <person name="Tritt A."/>
            <person name="Yoshinaga Y."/>
            <person name="Zwiers L.-H."/>
            <person name="Turgeon B."/>
            <person name="Goodwin S."/>
            <person name="Spatafora J."/>
            <person name="Crous P."/>
            <person name="Grigoriev I."/>
        </authorList>
    </citation>
    <scope>NUCLEOTIDE SEQUENCE</scope>
    <source>
        <strain evidence="2">CBS 627.86</strain>
    </source>
</reference>